<accession>A0A448X9C2</accession>
<dbReference type="Proteomes" id="UP000784294">
    <property type="component" value="Unassembled WGS sequence"/>
</dbReference>
<sequence>MPETASRSFAGQEEACFSSTETRACRGPFTDVYTCADKLSVAHAFAVSRGVYRPSLNTTHKDELMEVGLELRFNETRTHAAGTKADDCWHRRTMLKWGPKHK</sequence>
<evidence type="ECO:0000313" key="1">
    <source>
        <dbReference type="EMBL" id="VEL31482.1"/>
    </source>
</evidence>
<protein>
    <submittedName>
        <fullName evidence="1">Uncharacterized protein</fullName>
    </submittedName>
</protein>
<dbReference type="AlphaFoldDB" id="A0A448X9C2"/>
<reference evidence="1" key="1">
    <citation type="submission" date="2018-11" db="EMBL/GenBank/DDBJ databases">
        <authorList>
            <consortium name="Pathogen Informatics"/>
        </authorList>
    </citation>
    <scope>NUCLEOTIDE SEQUENCE</scope>
</reference>
<organism evidence="1 2">
    <name type="scientific">Protopolystoma xenopodis</name>
    <dbReference type="NCBI Taxonomy" id="117903"/>
    <lineage>
        <taxon>Eukaryota</taxon>
        <taxon>Metazoa</taxon>
        <taxon>Spiralia</taxon>
        <taxon>Lophotrochozoa</taxon>
        <taxon>Platyhelminthes</taxon>
        <taxon>Monogenea</taxon>
        <taxon>Polyopisthocotylea</taxon>
        <taxon>Polystomatidea</taxon>
        <taxon>Polystomatidae</taxon>
        <taxon>Protopolystoma</taxon>
    </lineage>
</organism>
<proteinExistence type="predicted"/>
<gene>
    <name evidence="1" type="ORF">PXEA_LOCUS24922</name>
</gene>
<name>A0A448X9C2_9PLAT</name>
<evidence type="ECO:0000313" key="2">
    <source>
        <dbReference type="Proteomes" id="UP000784294"/>
    </source>
</evidence>
<keyword evidence="2" id="KW-1185">Reference proteome</keyword>
<dbReference type="EMBL" id="CAAALY010122864">
    <property type="protein sequence ID" value="VEL31482.1"/>
    <property type="molecule type" value="Genomic_DNA"/>
</dbReference>
<comment type="caution">
    <text evidence="1">The sequence shown here is derived from an EMBL/GenBank/DDBJ whole genome shotgun (WGS) entry which is preliminary data.</text>
</comment>